<sequence length="86" mass="10087">MLYWEIMERVVYRRTLNIGDYETLNFETIGEHENLNTARLIAVQRFLELAQQELIRIYNVKASTNGSAWDRVNQELSGIQNELNGL</sequence>
<accession>A0A0F8YH56</accession>
<proteinExistence type="predicted"/>
<reference evidence="1" key="1">
    <citation type="journal article" date="2015" name="Nature">
        <title>Complex archaea that bridge the gap between prokaryotes and eukaryotes.</title>
        <authorList>
            <person name="Spang A."/>
            <person name="Saw J.H."/>
            <person name="Jorgensen S.L."/>
            <person name="Zaremba-Niedzwiedzka K."/>
            <person name="Martijn J."/>
            <person name="Lind A.E."/>
            <person name="van Eijk R."/>
            <person name="Schleper C."/>
            <person name="Guy L."/>
            <person name="Ettema T.J."/>
        </authorList>
    </citation>
    <scope>NUCLEOTIDE SEQUENCE</scope>
</reference>
<dbReference type="EMBL" id="LAZR01066469">
    <property type="protein sequence ID" value="KKK53504.1"/>
    <property type="molecule type" value="Genomic_DNA"/>
</dbReference>
<protein>
    <submittedName>
        <fullName evidence="1">Uncharacterized protein</fullName>
    </submittedName>
</protein>
<dbReference type="AlphaFoldDB" id="A0A0F8YH56"/>
<evidence type="ECO:0000313" key="1">
    <source>
        <dbReference type="EMBL" id="KKK53504.1"/>
    </source>
</evidence>
<gene>
    <name evidence="1" type="ORF">LCGC14_3094130</name>
</gene>
<organism evidence="1">
    <name type="scientific">marine sediment metagenome</name>
    <dbReference type="NCBI Taxonomy" id="412755"/>
    <lineage>
        <taxon>unclassified sequences</taxon>
        <taxon>metagenomes</taxon>
        <taxon>ecological metagenomes</taxon>
    </lineage>
</organism>
<comment type="caution">
    <text evidence="1">The sequence shown here is derived from an EMBL/GenBank/DDBJ whole genome shotgun (WGS) entry which is preliminary data.</text>
</comment>
<name>A0A0F8YH56_9ZZZZ</name>